<dbReference type="PANTHER" id="PTHR43065:SF42">
    <property type="entry name" value="TWO-COMPONENT SENSOR PPRA"/>
    <property type="match status" value="1"/>
</dbReference>
<feature type="transmembrane region" description="Helical" evidence="5">
    <location>
        <begin position="35"/>
        <end position="55"/>
    </location>
</feature>
<evidence type="ECO:0000256" key="1">
    <source>
        <dbReference type="ARBA" id="ARBA00000085"/>
    </source>
</evidence>
<dbReference type="InterPro" id="IPR004358">
    <property type="entry name" value="Sig_transdc_His_kin-like_C"/>
</dbReference>
<dbReference type="InterPro" id="IPR036890">
    <property type="entry name" value="HATPase_C_sf"/>
</dbReference>
<dbReference type="InterPro" id="IPR003594">
    <property type="entry name" value="HATPase_dom"/>
</dbReference>
<proteinExistence type="predicted"/>
<dbReference type="SMART" id="SM00387">
    <property type="entry name" value="HATPase_c"/>
    <property type="match status" value="1"/>
</dbReference>
<dbReference type="InterPro" id="IPR013655">
    <property type="entry name" value="PAS_fold_3"/>
</dbReference>
<feature type="domain" description="PAC" evidence="8">
    <location>
        <begin position="424"/>
        <end position="477"/>
    </location>
</feature>
<dbReference type="PROSITE" id="PS50113">
    <property type="entry name" value="PAC"/>
    <property type="match status" value="1"/>
</dbReference>
<dbReference type="InterPro" id="IPR035965">
    <property type="entry name" value="PAS-like_dom_sf"/>
</dbReference>
<name>A0A5M6IKD0_9PROT</name>
<dbReference type="GO" id="GO:0000155">
    <property type="term" value="F:phosphorelay sensor kinase activity"/>
    <property type="evidence" value="ECO:0007669"/>
    <property type="project" value="InterPro"/>
</dbReference>
<keyword evidence="5" id="KW-0812">Transmembrane</keyword>
<dbReference type="SUPFAM" id="SSF52172">
    <property type="entry name" value="CheY-like"/>
    <property type="match status" value="1"/>
</dbReference>
<evidence type="ECO:0000256" key="5">
    <source>
        <dbReference type="SAM" id="Phobius"/>
    </source>
</evidence>
<keyword evidence="5" id="KW-0472">Membrane</keyword>
<dbReference type="InterPro" id="IPR000014">
    <property type="entry name" value="PAS"/>
</dbReference>
<evidence type="ECO:0000313" key="9">
    <source>
        <dbReference type="EMBL" id="KAA5608377.1"/>
    </source>
</evidence>
<dbReference type="Proteomes" id="UP000325255">
    <property type="component" value="Unassembled WGS sequence"/>
</dbReference>
<dbReference type="PRINTS" id="PR00344">
    <property type="entry name" value="BCTRLSENSOR"/>
</dbReference>
<dbReference type="InterPro" id="IPR036097">
    <property type="entry name" value="HisK_dim/P_sf"/>
</dbReference>
<dbReference type="Gene3D" id="1.10.287.130">
    <property type="match status" value="1"/>
</dbReference>
<dbReference type="PROSITE" id="PS50109">
    <property type="entry name" value="HIS_KIN"/>
    <property type="match status" value="1"/>
</dbReference>
<keyword evidence="3 4" id="KW-0597">Phosphoprotein</keyword>
<dbReference type="AlphaFoldDB" id="A0A5M6IKD0"/>
<dbReference type="Pfam" id="PF08447">
    <property type="entry name" value="PAS_3"/>
    <property type="match status" value="1"/>
</dbReference>
<dbReference type="CDD" id="cd00130">
    <property type="entry name" value="PAS"/>
    <property type="match status" value="1"/>
</dbReference>
<dbReference type="SUPFAM" id="SSF55785">
    <property type="entry name" value="PYP-like sensor domain (PAS domain)"/>
    <property type="match status" value="1"/>
</dbReference>
<dbReference type="Gene3D" id="3.30.565.10">
    <property type="entry name" value="Histidine kinase-like ATPase, C-terminal domain"/>
    <property type="match status" value="1"/>
</dbReference>
<evidence type="ECO:0000256" key="3">
    <source>
        <dbReference type="ARBA" id="ARBA00022553"/>
    </source>
</evidence>
<dbReference type="SMART" id="SM00448">
    <property type="entry name" value="REC"/>
    <property type="match status" value="1"/>
</dbReference>
<keyword evidence="5" id="KW-1133">Transmembrane helix</keyword>
<dbReference type="EMBL" id="VWPK01000086">
    <property type="protein sequence ID" value="KAA5608377.1"/>
    <property type="molecule type" value="Genomic_DNA"/>
</dbReference>
<dbReference type="Pfam" id="PF02518">
    <property type="entry name" value="HATPase_c"/>
    <property type="match status" value="1"/>
</dbReference>
<dbReference type="SUPFAM" id="SSF55874">
    <property type="entry name" value="ATPase domain of HSP90 chaperone/DNA topoisomerase II/histidine kinase"/>
    <property type="match status" value="1"/>
</dbReference>
<dbReference type="InterPro" id="IPR011006">
    <property type="entry name" value="CheY-like_superfamily"/>
</dbReference>
<evidence type="ECO:0000259" key="8">
    <source>
        <dbReference type="PROSITE" id="PS50113"/>
    </source>
</evidence>
<evidence type="ECO:0000259" key="6">
    <source>
        <dbReference type="PROSITE" id="PS50109"/>
    </source>
</evidence>
<dbReference type="Gene3D" id="3.40.50.2300">
    <property type="match status" value="1"/>
</dbReference>
<reference evidence="9 10" key="1">
    <citation type="submission" date="2019-09" db="EMBL/GenBank/DDBJ databases">
        <title>Genome sequence of Rhodovastum atsumiense, a diverse member of the Acetobacteraceae family of non-sulfur purple photosynthetic bacteria.</title>
        <authorList>
            <person name="Meyer T."/>
            <person name="Kyndt J."/>
        </authorList>
    </citation>
    <scope>NUCLEOTIDE SEQUENCE [LARGE SCALE GENOMIC DNA]</scope>
    <source>
        <strain evidence="9 10">DSM 21279</strain>
    </source>
</reference>
<evidence type="ECO:0000313" key="10">
    <source>
        <dbReference type="Proteomes" id="UP000325255"/>
    </source>
</evidence>
<sequence length="886" mass="95462">MDGEYIFKNSLSRPSLGVSAMSGFFETGVRGRVRLAAAAICIALVPLALWLCMAVRARTNELHAALSVQRYSVEVVSEHVLKLLDTQGLLIDIVERVVGNRDCPALRSDAQFQDLLRLSAQESPDGTSLWIVDADGYICMVSEPKYVDERNRSFREYFSGARDAGPGHHYVTRAFMAITPPVPTFNISKARWKDGVFNGVIVAAPSLANLIEYWNKILDPATAQRISLFRPDGATIARSWPPLVPLADAEVERRVAAAFTAPDGTNRGHSVVDGRPRIGAWHTLPNWNVVVSSSANEMEVMAPWRKATLIQGVLTSIISALLGTTAWLLLRGRQVLEQTVEERTRALAGSEARLKLATEGAGVGTWELDLASGRGRRSPETMTLLGVQSSEFTSGNWLEEVVHLEDRPRFAACWARATEDGAPYEIEFRSAAAAEDGERWLAAYGRIERGADGRPVRAAGILIDVTARRRAETALGELNRQLEERVRTEVAAREEAQARAAHAQRMQALGQLAGGIAHDFNNVLQAVQSGAEMIEMCCEEPETVQEFDRIVLDSAQRGMAITRRLLAFSRRGDLRAKPIDPVRLLDSMRDILAQTLGSPIAVRIETPPGLPAVMADRGQLETVLVNLATNARDAMPDGGALTLGAMPEDVRADAVHGMGLRPGRYVRLSIADTGTGMDPETLGRAMEPFFTTKSREHGTGLGLSMAKGFAEQSGGTLEIESAPGRGTIVTLWLPAADARTEAASEQTGPAPASGRAHRVLLVDDEASVRRALAAGLDKAGIAVLAAESGMEAITMLDRGETVDVLVSDLSMPGMGGLTLIREAHLRRPGLPAILLTGYVGEAANLAADGAPCGAFSLLRKPVSTAHLIDMIEASLAARAQERSLLH</sequence>
<dbReference type="NCBIfam" id="TIGR00229">
    <property type="entry name" value="sensory_box"/>
    <property type="match status" value="1"/>
</dbReference>
<feature type="domain" description="Histidine kinase" evidence="6">
    <location>
        <begin position="515"/>
        <end position="737"/>
    </location>
</feature>
<dbReference type="Gene3D" id="3.30.450.20">
    <property type="entry name" value="PAS domain"/>
    <property type="match status" value="3"/>
</dbReference>
<dbReference type="InterPro" id="IPR000700">
    <property type="entry name" value="PAS-assoc_C"/>
</dbReference>
<evidence type="ECO:0000256" key="4">
    <source>
        <dbReference type="PROSITE-ProRule" id="PRU00169"/>
    </source>
</evidence>
<dbReference type="InterPro" id="IPR003661">
    <property type="entry name" value="HisK_dim/P_dom"/>
</dbReference>
<protein>
    <recommendedName>
        <fullName evidence="2">histidine kinase</fullName>
        <ecNumber evidence="2">2.7.13.3</ecNumber>
    </recommendedName>
</protein>
<dbReference type="EC" id="2.7.13.3" evidence="2"/>
<organism evidence="9 10">
    <name type="scientific">Rhodovastum atsumiense</name>
    <dbReference type="NCBI Taxonomy" id="504468"/>
    <lineage>
        <taxon>Bacteria</taxon>
        <taxon>Pseudomonadati</taxon>
        <taxon>Pseudomonadota</taxon>
        <taxon>Alphaproteobacteria</taxon>
        <taxon>Acetobacterales</taxon>
        <taxon>Acetobacteraceae</taxon>
        <taxon>Rhodovastum</taxon>
    </lineage>
</organism>
<dbReference type="SUPFAM" id="SSF47384">
    <property type="entry name" value="Homodimeric domain of signal transducing histidine kinase"/>
    <property type="match status" value="1"/>
</dbReference>
<dbReference type="SMART" id="SM00388">
    <property type="entry name" value="HisKA"/>
    <property type="match status" value="1"/>
</dbReference>
<feature type="transmembrane region" description="Helical" evidence="5">
    <location>
        <begin position="308"/>
        <end position="330"/>
    </location>
</feature>
<keyword evidence="10" id="KW-1185">Reference proteome</keyword>
<gene>
    <name evidence="9" type="ORF">F1189_29345</name>
</gene>
<dbReference type="PROSITE" id="PS50110">
    <property type="entry name" value="RESPONSE_REGULATORY"/>
    <property type="match status" value="1"/>
</dbReference>
<evidence type="ECO:0000259" key="7">
    <source>
        <dbReference type="PROSITE" id="PS50110"/>
    </source>
</evidence>
<feature type="modified residue" description="4-aspartylphosphate" evidence="4">
    <location>
        <position position="808"/>
    </location>
</feature>
<accession>A0A5M6IKD0</accession>
<evidence type="ECO:0000256" key="2">
    <source>
        <dbReference type="ARBA" id="ARBA00012438"/>
    </source>
</evidence>
<comment type="catalytic activity">
    <reaction evidence="1">
        <text>ATP + protein L-histidine = ADP + protein N-phospho-L-histidine.</text>
        <dbReference type="EC" id="2.7.13.3"/>
    </reaction>
</comment>
<dbReference type="OrthoDB" id="7264471at2"/>
<dbReference type="Pfam" id="PF00072">
    <property type="entry name" value="Response_reg"/>
    <property type="match status" value="1"/>
</dbReference>
<dbReference type="CDD" id="cd12914">
    <property type="entry name" value="PDC1_DGC_like"/>
    <property type="match status" value="1"/>
</dbReference>
<dbReference type="InterPro" id="IPR005467">
    <property type="entry name" value="His_kinase_dom"/>
</dbReference>
<dbReference type="PANTHER" id="PTHR43065">
    <property type="entry name" value="SENSOR HISTIDINE KINASE"/>
    <property type="match status" value="1"/>
</dbReference>
<dbReference type="InterPro" id="IPR001789">
    <property type="entry name" value="Sig_transdc_resp-reg_receiver"/>
</dbReference>
<comment type="caution">
    <text evidence="9">The sequence shown here is derived from an EMBL/GenBank/DDBJ whole genome shotgun (WGS) entry which is preliminary data.</text>
</comment>
<dbReference type="CDD" id="cd12915">
    <property type="entry name" value="PDC2_DGC_like"/>
    <property type="match status" value="1"/>
</dbReference>
<feature type="domain" description="Response regulatory" evidence="7">
    <location>
        <begin position="758"/>
        <end position="875"/>
    </location>
</feature>